<name>A0AAD3H130_9STRA</name>
<feature type="compositionally biased region" description="Basic and acidic residues" evidence="1">
    <location>
        <begin position="503"/>
        <end position="514"/>
    </location>
</feature>
<evidence type="ECO:0000313" key="2">
    <source>
        <dbReference type="EMBL" id="GFH46475.1"/>
    </source>
</evidence>
<dbReference type="EMBL" id="BLLK01000022">
    <property type="protein sequence ID" value="GFH46475.1"/>
    <property type="molecule type" value="Genomic_DNA"/>
</dbReference>
<evidence type="ECO:0000256" key="1">
    <source>
        <dbReference type="SAM" id="MobiDB-lite"/>
    </source>
</evidence>
<feature type="compositionally biased region" description="Basic residues" evidence="1">
    <location>
        <begin position="490"/>
        <end position="502"/>
    </location>
</feature>
<feature type="region of interest" description="Disordered" evidence="1">
    <location>
        <begin position="490"/>
        <end position="514"/>
    </location>
</feature>
<keyword evidence="3" id="KW-1185">Reference proteome</keyword>
<sequence length="514" mass="59490">MSSLAQQILELKSQLQCIQEYKEQWNDDECLQGIKMIILNFKEELREVFEKSYNHISRKFDKSRKSAQRLSEIRQWYLDFDDYNSHELTIETLLETQTQLESILGLAIRLEYNDKECMARKIIGIVQDTKRKLVKVIGESLHRLGHKLNCSINTVERMINMFPLALFESNNWGLLPIEASSVDCESVKYVPVLAKVGRRHNVGGEGKRGGLLVRVKYGQEEDDGYNEVNLLHFLSFHTECYSDDETKHEMDIEFMNALKALKKEGLLVKEDILDQDLLYLSAWKESKARFKFFLHWFPDAINKYVCSVGISPFMHSCLVHKRSMISIKAILETTFEYYPDQAGFLFQKDYKGQTAFEKGLEIYGEECMLNAIHDIISPNMDFPILHHAVVAAPKFTSIFANWFPWAYHVRDYNGRSLIQVILTAGGKCVNENSIICASMNDEQILEKDPVTTLYPFATIASGKDGDLQKSFYLLRRQPGVVNGMIPTKRRNEKSRNKKRKRLAKEDRVGYKNIT</sequence>
<reference evidence="2 3" key="1">
    <citation type="journal article" date="2021" name="Sci. Rep.">
        <title>The genome of the diatom Chaetoceros tenuissimus carries an ancient integrated fragment of an extant virus.</title>
        <authorList>
            <person name="Hongo Y."/>
            <person name="Kimura K."/>
            <person name="Takaki Y."/>
            <person name="Yoshida Y."/>
            <person name="Baba S."/>
            <person name="Kobayashi G."/>
            <person name="Nagasaki K."/>
            <person name="Hano T."/>
            <person name="Tomaru Y."/>
        </authorList>
    </citation>
    <scope>NUCLEOTIDE SEQUENCE [LARGE SCALE GENOMIC DNA]</scope>
    <source>
        <strain evidence="2 3">NIES-3715</strain>
    </source>
</reference>
<evidence type="ECO:0000313" key="3">
    <source>
        <dbReference type="Proteomes" id="UP001054902"/>
    </source>
</evidence>
<dbReference type="Proteomes" id="UP001054902">
    <property type="component" value="Unassembled WGS sequence"/>
</dbReference>
<comment type="caution">
    <text evidence="2">The sequence shown here is derived from an EMBL/GenBank/DDBJ whole genome shotgun (WGS) entry which is preliminary data.</text>
</comment>
<accession>A0AAD3H130</accession>
<protein>
    <submittedName>
        <fullName evidence="2">Uncharacterized protein</fullName>
    </submittedName>
</protein>
<dbReference type="AlphaFoldDB" id="A0AAD3H130"/>
<proteinExistence type="predicted"/>
<organism evidence="2 3">
    <name type="scientific">Chaetoceros tenuissimus</name>
    <dbReference type="NCBI Taxonomy" id="426638"/>
    <lineage>
        <taxon>Eukaryota</taxon>
        <taxon>Sar</taxon>
        <taxon>Stramenopiles</taxon>
        <taxon>Ochrophyta</taxon>
        <taxon>Bacillariophyta</taxon>
        <taxon>Coscinodiscophyceae</taxon>
        <taxon>Chaetocerotophycidae</taxon>
        <taxon>Chaetocerotales</taxon>
        <taxon>Chaetocerotaceae</taxon>
        <taxon>Chaetoceros</taxon>
    </lineage>
</organism>
<gene>
    <name evidence="2" type="ORF">CTEN210_02949</name>
</gene>